<proteinExistence type="predicted"/>
<dbReference type="Proteomes" id="UP000198878">
    <property type="component" value="Unassembled WGS sequence"/>
</dbReference>
<gene>
    <name evidence="2" type="ORF">SAMN05421837_1027</name>
</gene>
<sequence length="404" mass="44097">MARAADAMDRGERPRVAPPARQPDRRPDLRGRERLLLALQEQAGNRAVQRMVTGSRGPVVQRATGLAADVGGFVGGLAGVFDHWSDSGADATSRMKALAAAINAGLARVGVPKIGLFPGLAGTGGSVLGTFNPAVWILDVSLASLQRPALGTQERAELADTVLHESRHAEQFFRVARLLCARELAAASGKKKERRDAKTIAASVAKSLNMDQGVVETAQQQGGGLTQEEQAEADSWAKTIPSNDDVQAELKKKRVAWNRSLQDVQDFHKDYVATPKQPGNPRMPVAGSAFQDRFKELEKGFELAYAQYRQIYRVYQLQLSFEADAWQIGRAAHTTVAKQPPPDLDAKLADLRAPWDLVFANWRAWLFTAPPRPHRDPAAIQPLVQRHAIPAELEPLRDDVEPAS</sequence>
<reference evidence="3" key="1">
    <citation type="submission" date="2016-10" db="EMBL/GenBank/DDBJ databases">
        <authorList>
            <person name="Varghese N."/>
            <person name="Submissions S."/>
        </authorList>
    </citation>
    <scope>NUCLEOTIDE SEQUENCE [LARGE SCALE GENOMIC DNA]</scope>
    <source>
        <strain evidence="3">DSM 44654</strain>
    </source>
</reference>
<evidence type="ECO:0000256" key="1">
    <source>
        <dbReference type="SAM" id="MobiDB-lite"/>
    </source>
</evidence>
<evidence type="ECO:0000313" key="3">
    <source>
        <dbReference type="Proteomes" id="UP000198878"/>
    </source>
</evidence>
<feature type="compositionally biased region" description="Basic and acidic residues" evidence="1">
    <location>
        <begin position="1"/>
        <end position="15"/>
    </location>
</feature>
<keyword evidence="3" id="KW-1185">Reference proteome</keyword>
<dbReference type="EMBL" id="FNUJ01000002">
    <property type="protein sequence ID" value="SEF23102.1"/>
    <property type="molecule type" value="Genomic_DNA"/>
</dbReference>
<dbReference type="AlphaFoldDB" id="A0A1H5QAF5"/>
<organism evidence="2 3">
    <name type="scientific">Amycolatopsis pretoriensis</name>
    <dbReference type="NCBI Taxonomy" id="218821"/>
    <lineage>
        <taxon>Bacteria</taxon>
        <taxon>Bacillati</taxon>
        <taxon>Actinomycetota</taxon>
        <taxon>Actinomycetes</taxon>
        <taxon>Pseudonocardiales</taxon>
        <taxon>Pseudonocardiaceae</taxon>
        <taxon>Amycolatopsis</taxon>
    </lineage>
</organism>
<dbReference type="STRING" id="218821.SAMN05421837_1027"/>
<dbReference type="RefSeq" id="WP_208608165.1">
    <property type="nucleotide sequence ID" value="NZ_FNUJ01000002.1"/>
</dbReference>
<evidence type="ECO:0000313" key="2">
    <source>
        <dbReference type="EMBL" id="SEF23102.1"/>
    </source>
</evidence>
<feature type="region of interest" description="Disordered" evidence="1">
    <location>
        <begin position="1"/>
        <end position="29"/>
    </location>
</feature>
<name>A0A1H5QAF5_9PSEU</name>
<accession>A0A1H5QAF5</accession>
<protein>
    <submittedName>
        <fullName evidence="2">Uncharacterized protein</fullName>
    </submittedName>
</protein>